<dbReference type="PANTHER" id="PTHR11142:SF0">
    <property type="entry name" value="TRNA PSEUDOURIDINE SYNTHASE-LIKE 1"/>
    <property type="match status" value="1"/>
</dbReference>
<dbReference type="Gene3D" id="3.30.70.580">
    <property type="entry name" value="Pseudouridine synthase I, catalytic domain, N-terminal subdomain"/>
    <property type="match status" value="1"/>
</dbReference>
<sequence>MFRKRFYYIIQLQYLGFRYHGWQKQPTVNTLQRMVERTIAYVLEHKNFKVLATGRTDAKVSANQTYIELFVDNNPLDIETFFIDFNQNLPQDIKALGIEETDENFNIIQSSKIKEYVYLFSFGEKFHPFCAPFMYNIAENIDILIMQQAARLFEGKHNFRSYCHRPSEKTILEGEILHCEIKKNEKYTANFFPKESYLLQVKGEGFKRNQIRLMMGVLLDLGKGKIDIDFIKKTLDPKAEEIVLEHIVPGSGLILNSVEFK</sequence>
<evidence type="ECO:0000313" key="10">
    <source>
        <dbReference type="Proteomes" id="UP000601108"/>
    </source>
</evidence>
<feature type="binding site" evidence="4 6">
    <location>
        <position position="116"/>
    </location>
    <ligand>
        <name>substrate</name>
    </ligand>
</feature>
<evidence type="ECO:0000256" key="3">
    <source>
        <dbReference type="ARBA" id="ARBA00023235"/>
    </source>
</evidence>
<dbReference type="GO" id="GO:0031119">
    <property type="term" value="P:tRNA pseudouridine synthesis"/>
    <property type="evidence" value="ECO:0007669"/>
    <property type="project" value="UniProtKB-UniRule"/>
</dbReference>
<evidence type="ECO:0000256" key="1">
    <source>
        <dbReference type="ARBA" id="ARBA00009375"/>
    </source>
</evidence>
<proteinExistence type="inferred from homology"/>
<dbReference type="InterPro" id="IPR001406">
    <property type="entry name" value="PsdUridine_synth_TruA"/>
</dbReference>
<evidence type="ECO:0000256" key="5">
    <source>
        <dbReference type="PIRSR" id="PIRSR001430-1"/>
    </source>
</evidence>
<dbReference type="InterPro" id="IPR020103">
    <property type="entry name" value="PsdUridine_synth_cat_dom_sf"/>
</dbReference>
<comment type="similarity">
    <text evidence="1 4 7">Belongs to the tRNA pseudouridine synthase TruA family.</text>
</comment>
<dbReference type="HAMAP" id="MF_00171">
    <property type="entry name" value="TruA"/>
    <property type="match status" value="1"/>
</dbReference>
<comment type="catalytic activity">
    <reaction evidence="4 7">
        <text>uridine(38/39/40) in tRNA = pseudouridine(38/39/40) in tRNA</text>
        <dbReference type="Rhea" id="RHEA:22376"/>
        <dbReference type="Rhea" id="RHEA-COMP:10085"/>
        <dbReference type="Rhea" id="RHEA-COMP:10087"/>
        <dbReference type="ChEBI" id="CHEBI:65314"/>
        <dbReference type="ChEBI" id="CHEBI:65315"/>
        <dbReference type="EC" id="5.4.99.12"/>
    </reaction>
</comment>
<dbReference type="GO" id="GO:0003723">
    <property type="term" value="F:RNA binding"/>
    <property type="evidence" value="ECO:0007669"/>
    <property type="project" value="InterPro"/>
</dbReference>
<evidence type="ECO:0000313" key="9">
    <source>
        <dbReference type="EMBL" id="GGX33622.1"/>
    </source>
</evidence>
<gene>
    <name evidence="9" type="primary">truA1</name>
    <name evidence="4" type="synonym">truA</name>
    <name evidence="9" type="ORF">GCM10007384_37850</name>
</gene>
<dbReference type="Pfam" id="PF01416">
    <property type="entry name" value="PseudoU_synth_1"/>
    <property type="match status" value="1"/>
</dbReference>
<evidence type="ECO:0000256" key="6">
    <source>
        <dbReference type="PIRSR" id="PIRSR001430-2"/>
    </source>
</evidence>
<feature type="domain" description="Pseudouridine synthase I TruA alpha/beta" evidence="8">
    <location>
        <begin position="149"/>
        <end position="260"/>
    </location>
</feature>
<evidence type="ECO:0000259" key="8">
    <source>
        <dbReference type="Pfam" id="PF01416"/>
    </source>
</evidence>
<comment type="function">
    <text evidence="4">Formation of pseudouridine at positions 38, 39 and 40 in the anticodon stem and loop of transfer RNAs.</text>
</comment>
<organism evidence="9 10">
    <name type="scientific">Aquimarina muelleri</name>
    <dbReference type="NCBI Taxonomy" id="279356"/>
    <lineage>
        <taxon>Bacteria</taxon>
        <taxon>Pseudomonadati</taxon>
        <taxon>Bacteroidota</taxon>
        <taxon>Flavobacteriia</taxon>
        <taxon>Flavobacteriales</taxon>
        <taxon>Flavobacteriaceae</taxon>
        <taxon>Aquimarina</taxon>
    </lineage>
</organism>
<keyword evidence="2 4" id="KW-0819">tRNA processing</keyword>
<evidence type="ECO:0000256" key="2">
    <source>
        <dbReference type="ARBA" id="ARBA00022694"/>
    </source>
</evidence>
<reference evidence="9 10" key="1">
    <citation type="journal article" date="2014" name="Int. J. Syst. Evol. Microbiol.">
        <title>Complete genome sequence of Corynebacterium casei LMG S-19264T (=DSM 44701T), isolated from a smear-ripened cheese.</title>
        <authorList>
            <consortium name="US DOE Joint Genome Institute (JGI-PGF)"/>
            <person name="Walter F."/>
            <person name="Albersmeier A."/>
            <person name="Kalinowski J."/>
            <person name="Ruckert C."/>
        </authorList>
    </citation>
    <scope>NUCLEOTIDE SEQUENCE [LARGE SCALE GENOMIC DNA]</scope>
    <source>
        <strain evidence="9 10">KCTC 12285</strain>
    </source>
</reference>
<evidence type="ECO:0000256" key="7">
    <source>
        <dbReference type="RuleBase" id="RU003792"/>
    </source>
</evidence>
<dbReference type="PANTHER" id="PTHR11142">
    <property type="entry name" value="PSEUDOURIDYLATE SYNTHASE"/>
    <property type="match status" value="1"/>
</dbReference>
<dbReference type="RefSeq" id="WP_027413836.1">
    <property type="nucleotide sequence ID" value="NZ_BMWS01000041.1"/>
</dbReference>
<dbReference type="InterPro" id="IPR020095">
    <property type="entry name" value="PsdUridine_synth_TruA_C"/>
</dbReference>
<comment type="subunit">
    <text evidence="4">Homodimer.</text>
</comment>
<dbReference type="InterPro" id="IPR020097">
    <property type="entry name" value="PsdUridine_synth_TruA_a/b_dom"/>
</dbReference>
<keyword evidence="3 4" id="KW-0413">Isomerase</keyword>
<dbReference type="Proteomes" id="UP000601108">
    <property type="component" value="Unassembled WGS sequence"/>
</dbReference>
<dbReference type="SUPFAM" id="SSF55120">
    <property type="entry name" value="Pseudouridine synthase"/>
    <property type="match status" value="1"/>
</dbReference>
<comment type="caution">
    <text evidence="4">Lacks conserved residue(s) required for the propagation of feature annotation.</text>
</comment>
<comment type="caution">
    <text evidence="9">The sequence shown here is derived from an EMBL/GenBank/DDBJ whole genome shotgun (WGS) entry which is preliminary data.</text>
</comment>
<dbReference type="EMBL" id="BMWS01000041">
    <property type="protein sequence ID" value="GGX33622.1"/>
    <property type="molecule type" value="Genomic_DNA"/>
</dbReference>
<dbReference type="Gene3D" id="3.30.70.660">
    <property type="entry name" value="Pseudouridine synthase I, catalytic domain, C-terminal subdomain"/>
    <property type="match status" value="1"/>
</dbReference>
<keyword evidence="10" id="KW-1185">Reference proteome</keyword>
<feature type="active site" description="Nucleophile" evidence="4 5">
    <location>
        <position position="57"/>
    </location>
</feature>
<dbReference type="EC" id="5.4.99.12" evidence="4"/>
<accession>A0A918JYM1</accession>
<protein>
    <recommendedName>
        <fullName evidence="4">tRNA pseudouridine synthase A</fullName>
        <ecNumber evidence="4">5.4.99.12</ecNumber>
    </recommendedName>
    <alternativeName>
        <fullName evidence="4">tRNA pseudouridine(38-40) synthase</fullName>
    </alternativeName>
    <alternativeName>
        <fullName evidence="4">tRNA pseudouridylate synthase I</fullName>
    </alternativeName>
    <alternativeName>
        <fullName evidence="4">tRNA-uridine isomerase I</fullName>
    </alternativeName>
</protein>
<name>A0A918JYM1_9FLAO</name>
<evidence type="ECO:0000256" key="4">
    <source>
        <dbReference type="HAMAP-Rule" id="MF_00171"/>
    </source>
</evidence>
<dbReference type="InterPro" id="IPR020094">
    <property type="entry name" value="TruA/RsuA/RluB/E/F_N"/>
</dbReference>
<dbReference type="AlphaFoldDB" id="A0A918JYM1"/>
<dbReference type="PIRSF" id="PIRSF001430">
    <property type="entry name" value="tRNA_psdUrid_synth"/>
    <property type="match status" value="1"/>
</dbReference>
<dbReference type="GO" id="GO:0160147">
    <property type="term" value="F:tRNA pseudouridine(38-40) synthase activity"/>
    <property type="evidence" value="ECO:0007669"/>
    <property type="project" value="UniProtKB-EC"/>
</dbReference>